<feature type="domain" description="Peptidase M24 C-terminal" evidence="8">
    <location>
        <begin position="608"/>
        <end position="667"/>
    </location>
</feature>
<evidence type="ECO:0000256" key="1">
    <source>
        <dbReference type="ARBA" id="ARBA00001936"/>
    </source>
</evidence>
<dbReference type="InterPro" id="IPR050422">
    <property type="entry name" value="X-Pro_aminopeptidase_P"/>
</dbReference>
<dbReference type="FunFam" id="3.40.350.10:FF:000003">
    <property type="entry name" value="Xaa-pro aminopeptidase P"/>
    <property type="match status" value="1"/>
</dbReference>
<dbReference type="InterPro" id="IPR036005">
    <property type="entry name" value="Creatinase/aminopeptidase-like"/>
</dbReference>
<accession>A0A238FA35</accession>
<dbReference type="FunFam" id="3.90.230.10:FF:000007">
    <property type="entry name" value="Xaa-Pro aminopeptidase P"/>
    <property type="match status" value="1"/>
</dbReference>
<evidence type="ECO:0000259" key="7">
    <source>
        <dbReference type="Pfam" id="PF01321"/>
    </source>
</evidence>
<dbReference type="Gene3D" id="3.40.350.10">
    <property type="entry name" value="Creatinase/prolidase N-terminal domain"/>
    <property type="match status" value="2"/>
</dbReference>
<dbReference type="GO" id="GO:0005737">
    <property type="term" value="C:cytoplasm"/>
    <property type="evidence" value="ECO:0007669"/>
    <property type="project" value="UniProtKB-ARBA"/>
</dbReference>
<evidence type="ECO:0000313" key="10">
    <source>
        <dbReference type="Proteomes" id="UP000198372"/>
    </source>
</evidence>
<sequence length="667" mass="74870">MGLFNCFTISSRHSSSRSSSADALLDEKRSLDFEVQLDDNHTTTRSPDPPHMVTASRLQRKVQGVQRLKRLRELMKEKKIDAYVVLSSDAHGSEYPGECDKQRQFISGFTGSAGTAIITSTEAHLFTDSRYYVQAKRQLDLDLWTLEKVGISNVKDWPAWLLDVSLGKLPDGSVIGVDSNTIGYSAAKRLLDSFKSTQITLDASPYNLVDQIWGSDRPARLSSKIRIHPLQFTGELSSSKLARLRTWLQQNKTGGGPESFFFVSTLPQIAWLLNLRAKDIAFNPFFYAVVLVPASEEERFKLWIQEGSVTDDLRNYIHELGGEIRSYSDALKEVQGTKKVLSDGSLSWAAFQAIQQSNLTVVPISPIVEWEAIKNDLEIQGFRNAYIRDGVAWAKWASWLEHVVLQKGSKVTEFEAAEQFTRIRSQGEFYEGLGYDNISATGANAALPHYAPSERESKTIELTTPYLNDSGPQYLDATIDCTRTSFLGRHPTAEQKRAFTRVLQGHIAIDQAIFPEGTTGGDLDVLARRMLWSDGMQYSHGTGHGIGEYLGVHEGPQGLASTSTYPLKVGHILSNEPGFYEEGSYGIRIESVLVVKEVKTRREFGDKKWLGFERVTMVPIQSTKLVNYGLLTQDEKKWLKQHNDHIRATLVPLLKGDKRAIDWLKRQ</sequence>
<dbReference type="GO" id="GO:0046872">
    <property type="term" value="F:metal ion binding"/>
    <property type="evidence" value="ECO:0007669"/>
    <property type="project" value="UniProtKB-KW"/>
</dbReference>
<dbReference type="PANTHER" id="PTHR43763:SF17">
    <property type="entry name" value="AMINOPEPTIDASE P, CYTOPLASMIC-RELATED"/>
    <property type="match status" value="1"/>
</dbReference>
<feature type="domain" description="Peptidase M24" evidence="6">
    <location>
        <begin position="382"/>
        <end position="597"/>
    </location>
</feature>
<evidence type="ECO:0000256" key="5">
    <source>
        <dbReference type="ARBA" id="ARBA00023211"/>
    </source>
</evidence>
<keyword evidence="10" id="KW-1185">Reference proteome</keyword>
<dbReference type="EMBL" id="FMSP01000005">
    <property type="protein sequence ID" value="SCV70037.1"/>
    <property type="molecule type" value="Genomic_DNA"/>
</dbReference>
<protein>
    <submittedName>
        <fullName evidence="9">BQ2448_1431 protein</fullName>
    </submittedName>
</protein>
<organism evidence="9 10">
    <name type="scientific">Microbotryum intermedium</name>
    <dbReference type="NCBI Taxonomy" id="269621"/>
    <lineage>
        <taxon>Eukaryota</taxon>
        <taxon>Fungi</taxon>
        <taxon>Dikarya</taxon>
        <taxon>Basidiomycota</taxon>
        <taxon>Pucciniomycotina</taxon>
        <taxon>Microbotryomycetes</taxon>
        <taxon>Microbotryales</taxon>
        <taxon>Microbotryaceae</taxon>
        <taxon>Microbotryum</taxon>
    </lineage>
</organism>
<dbReference type="Pfam" id="PF01321">
    <property type="entry name" value="Creatinase_N"/>
    <property type="match status" value="1"/>
</dbReference>
<keyword evidence="4" id="KW-0378">Hydrolase</keyword>
<reference evidence="10" key="1">
    <citation type="submission" date="2016-09" db="EMBL/GenBank/DDBJ databases">
        <authorList>
            <person name="Jeantristanb JTB J.-T."/>
            <person name="Ricardo R."/>
        </authorList>
    </citation>
    <scope>NUCLEOTIDE SEQUENCE [LARGE SCALE GENOMIC DNA]</scope>
</reference>
<keyword evidence="3" id="KW-0479">Metal-binding</keyword>
<name>A0A238FA35_9BASI</name>
<dbReference type="Pfam" id="PF00557">
    <property type="entry name" value="Peptidase_M24"/>
    <property type="match status" value="1"/>
</dbReference>
<dbReference type="InterPro" id="IPR032416">
    <property type="entry name" value="Peptidase_M24_C"/>
</dbReference>
<evidence type="ECO:0000313" key="9">
    <source>
        <dbReference type="EMBL" id="SCV70037.1"/>
    </source>
</evidence>
<evidence type="ECO:0000259" key="8">
    <source>
        <dbReference type="Pfam" id="PF16188"/>
    </source>
</evidence>
<dbReference type="AlphaFoldDB" id="A0A238FA35"/>
<dbReference type="PANTHER" id="PTHR43763">
    <property type="entry name" value="XAA-PRO AMINOPEPTIDASE 1"/>
    <property type="match status" value="1"/>
</dbReference>
<dbReference type="GO" id="GO:0070006">
    <property type="term" value="F:metalloaminopeptidase activity"/>
    <property type="evidence" value="ECO:0007669"/>
    <property type="project" value="InterPro"/>
</dbReference>
<comment type="similarity">
    <text evidence="2">Belongs to the peptidase M24B family.</text>
</comment>
<dbReference type="SUPFAM" id="SSF55920">
    <property type="entry name" value="Creatinase/aminopeptidase"/>
    <property type="match status" value="1"/>
</dbReference>
<keyword evidence="5" id="KW-0464">Manganese</keyword>
<dbReference type="InterPro" id="IPR029149">
    <property type="entry name" value="Creatin/AminoP/Spt16_N"/>
</dbReference>
<dbReference type="Pfam" id="PF16188">
    <property type="entry name" value="Peptidase_M24_C"/>
    <property type="match status" value="1"/>
</dbReference>
<proteinExistence type="inferred from homology"/>
<feature type="domain" description="Creatinase N-terminal" evidence="7">
    <location>
        <begin position="67"/>
        <end position="198"/>
    </location>
</feature>
<comment type="cofactor">
    <cofactor evidence="1">
        <name>Mn(2+)</name>
        <dbReference type="ChEBI" id="CHEBI:29035"/>
    </cofactor>
</comment>
<dbReference type="InterPro" id="IPR000587">
    <property type="entry name" value="Creatinase_N"/>
</dbReference>
<evidence type="ECO:0000256" key="4">
    <source>
        <dbReference type="ARBA" id="ARBA00022801"/>
    </source>
</evidence>
<dbReference type="STRING" id="269621.A0A238FA35"/>
<dbReference type="SUPFAM" id="SSF53092">
    <property type="entry name" value="Creatinase/prolidase N-terminal domain"/>
    <property type="match status" value="1"/>
</dbReference>
<dbReference type="Proteomes" id="UP000198372">
    <property type="component" value="Unassembled WGS sequence"/>
</dbReference>
<dbReference type="InterPro" id="IPR033740">
    <property type="entry name" value="Pept_M24B"/>
</dbReference>
<gene>
    <name evidence="9" type="ORF">BQ2448_1431</name>
</gene>
<dbReference type="Gene3D" id="3.90.230.10">
    <property type="entry name" value="Creatinase/methionine aminopeptidase superfamily"/>
    <property type="match status" value="1"/>
</dbReference>
<dbReference type="OrthoDB" id="9995434at2759"/>
<dbReference type="InterPro" id="IPR000994">
    <property type="entry name" value="Pept_M24"/>
</dbReference>
<evidence type="ECO:0000256" key="2">
    <source>
        <dbReference type="ARBA" id="ARBA00008766"/>
    </source>
</evidence>
<dbReference type="CDD" id="cd01085">
    <property type="entry name" value="APP"/>
    <property type="match status" value="1"/>
</dbReference>
<evidence type="ECO:0000259" key="6">
    <source>
        <dbReference type="Pfam" id="PF00557"/>
    </source>
</evidence>
<evidence type="ECO:0000256" key="3">
    <source>
        <dbReference type="ARBA" id="ARBA00022723"/>
    </source>
</evidence>
<dbReference type="Pfam" id="PF16189">
    <property type="entry name" value="Creatinase_N_2"/>
    <property type="match status" value="1"/>
</dbReference>